<comment type="caution">
    <text evidence="2">The sequence shown here is derived from an EMBL/GenBank/DDBJ whole genome shotgun (WGS) entry which is preliminary data.</text>
</comment>
<dbReference type="Pfam" id="PF04466">
    <property type="entry name" value="Terminase_3"/>
    <property type="match status" value="1"/>
</dbReference>
<proteinExistence type="predicted"/>
<evidence type="ECO:0000259" key="1">
    <source>
        <dbReference type="Pfam" id="PF04466"/>
    </source>
</evidence>
<dbReference type="InterPro" id="IPR035412">
    <property type="entry name" value="Terminase_L_N"/>
</dbReference>
<dbReference type="Gene3D" id="3.40.50.300">
    <property type="entry name" value="P-loop containing nucleotide triphosphate hydrolases"/>
    <property type="match status" value="1"/>
</dbReference>
<evidence type="ECO:0000313" key="3">
    <source>
        <dbReference type="Proteomes" id="UP000553459"/>
    </source>
</evidence>
<name>A0A845PUK3_9FLAO</name>
<dbReference type="Gene3D" id="3.30.420.280">
    <property type="match status" value="1"/>
</dbReference>
<organism evidence="2 3">
    <name type="scientific">Elizabethkingia argenteiflava</name>
    <dbReference type="NCBI Taxonomy" id="2681556"/>
    <lineage>
        <taxon>Bacteria</taxon>
        <taxon>Pseudomonadati</taxon>
        <taxon>Bacteroidota</taxon>
        <taxon>Flavobacteriia</taxon>
        <taxon>Flavobacteriales</taxon>
        <taxon>Weeksellaceae</taxon>
        <taxon>Elizabethkingia</taxon>
    </lineage>
</organism>
<feature type="domain" description="Phage terminase large subunit N-terminal" evidence="1">
    <location>
        <begin position="33"/>
        <end position="206"/>
    </location>
</feature>
<protein>
    <recommendedName>
        <fullName evidence="1">Phage terminase large subunit N-terminal domain-containing protein</fullName>
    </recommendedName>
</protein>
<accession>A0A845PUK3</accession>
<evidence type="ECO:0000313" key="2">
    <source>
        <dbReference type="EMBL" id="NAW50773.1"/>
    </source>
</evidence>
<sequence>MKNNSITLDFTIVFWKIKKALEAKNKDGTQKYKYIILKGSSRSSKTISLCDIFDLEARTKHNRRLTIWRETKTLCKKTVLADLIKHHKRTGRYKLDYEYNKTESILYYTHGGKDETSSTIEIQGTDDDEAVHGFEQDWAWINEPYKMSPDTFDQIDMRSSVVFLDYNPKKKTLADSLSKKENAIVIHSTFRDNPFCPSEQRIKILSYQPVKYCRLVIENQESASKIFSFKDRQALKEYLSSKKYSSNKVNEAVRCFQNELVADASEYKWKVYGLGEKAENPKKIHSGWISIPSREYEKLKASGDYPVYYGLDYGFSVPTACVEIMYDGDRTFYLKQILYKPINQMSKPLGEELRAAGVPAGDVTYIFADSQDKDVKSGVSMTSDLRSYHSLNVIPVQKPTYLERFEYMQKCIIVYTSDSINIEAEYDTYEWHYINGESTEKPIKADDHLMNAIEYAMWMIKILHKLNL</sequence>
<dbReference type="AlphaFoldDB" id="A0A845PUK3"/>
<reference evidence="2 3" key="1">
    <citation type="submission" date="2019-11" db="EMBL/GenBank/DDBJ databases">
        <title>Characterization of Elizabethkingia argenteiflava sp. nov., isolated from inner surface of Soybean Pods.</title>
        <authorList>
            <person name="Mo S."/>
        </authorList>
    </citation>
    <scope>NUCLEOTIDE SEQUENCE [LARGE SCALE GENOMIC DNA]</scope>
    <source>
        <strain evidence="2 3">YB22</strain>
    </source>
</reference>
<dbReference type="EMBL" id="JAAABJ010000439">
    <property type="protein sequence ID" value="NAW50773.1"/>
    <property type="molecule type" value="Genomic_DNA"/>
</dbReference>
<dbReference type="InterPro" id="IPR027417">
    <property type="entry name" value="P-loop_NTPase"/>
</dbReference>
<dbReference type="Proteomes" id="UP000553459">
    <property type="component" value="Unassembled WGS sequence"/>
</dbReference>
<dbReference type="RefSeq" id="WP_166519080.1">
    <property type="nucleotide sequence ID" value="NZ_JAAABJ010000439.1"/>
</dbReference>
<gene>
    <name evidence="2" type="ORF">GNY06_05040</name>
</gene>
<keyword evidence="3" id="KW-1185">Reference proteome</keyword>